<reference evidence="2 3" key="1">
    <citation type="submission" date="2020-06" db="EMBL/GenBank/DDBJ databases">
        <authorList>
            <person name="Kim S.-J."/>
            <person name="Park S.-J."/>
        </authorList>
    </citation>
    <scope>NUCLEOTIDE SEQUENCE [LARGE SCALE GENOMIC DNA]</scope>
    <source>
        <strain evidence="2 3">SW-151</strain>
    </source>
</reference>
<gene>
    <name evidence="2" type="ORF">HUO14_09360</name>
</gene>
<dbReference type="Proteomes" id="UP000652427">
    <property type="component" value="Unassembled WGS sequence"/>
</dbReference>
<accession>A0ABX2N318</accession>
<keyword evidence="1" id="KW-0732">Signal</keyword>
<comment type="caution">
    <text evidence="2">The sequence shown here is derived from an EMBL/GenBank/DDBJ whole genome shotgun (WGS) entry which is preliminary data.</text>
</comment>
<evidence type="ECO:0000313" key="3">
    <source>
        <dbReference type="Proteomes" id="UP000652427"/>
    </source>
</evidence>
<keyword evidence="3" id="KW-1185">Reference proteome</keyword>
<evidence type="ECO:0000256" key="1">
    <source>
        <dbReference type="SAM" id="SignalP"/>
    </source>
</evidence>
<feature type="signal peptide" evidence="1">
    <location>
        <begin position="1"/>
        <end position="21"/>
    </location>
</feature>
<dbReference type="EMBL" id="JABWMH010000003">
    <property type="protein sequence ID" value="NVD28110.1"/>
    <property type="molecule type" value="Genomic_DNA"/>
</dbReference>
<evidence type="ECO:0000313" key="2">
    <source>
        <dbReference type="EMBL" id="NVD28110.1"/>
    </source>
</evidence>
<proteinExistence type="predicted"/>
<feature type="chain" id="PRO_5047308614" description="Preprotein translocase subunit YajC" evidence="1">
    <location>
        <begin position="22"/>
        <end position="172"/>
    </location>
</feature>
<dbReference type="RefSeq" id="WP_176279648.1">
    <property type="nucleotide sequence ID" value="NZ_JABWMH010000003.1"/>
</dbReference>
<sequence length="172" mass="17356">MKNFLTLLTGAALLAATPALAQDTAPTVEAKVGMKVVGPNGADVGTVDFVDAGVVVVDTGKNKAALAPDAFAKEDNGLSIMMTKVDLDAAVEKAAADAKAKLLASLTPGTEVKSVTGAAVIGTIKESDAKFVTVEHNGQPVQLPVAAFMTNADGVAISMTEEQFEAALAGTQ</sequence>
<name>A0ABX2N318_9SPHN</name>
<evidence type="ECO:0008006" key="4">
    <source>
        <dbReference type="Google" id="ProtNLM"/>
    </source>
</evidence>
<organism evidence="2 3">
    <name type="scientific">Parasphingorhabdus flavimaris</name>
    <dbReference type="NCBI Taxonomy" id="266812"/>
    <lineage>
        <taxon>Bacteria</taxon>
        <taxon>Pseudomonadati</taxon>
        <taxon>Pseudomonadota</taxon>
        <taxon>Alphaproteobacteria</taxon>
        <taxon>Sphingomonadales</taxon>
        <taxon>Sphingomonadaceae</taxon>
        <taxon>Parasphingorhabdus</taxon>
    </lineage>
</organism>
<protein>
    <recommendedName>
        <fullName evidence="4">Preprotein translocase subunit YajC</fullName>
    </recommendedName>
</protein>